<feature type="non-terminal residue" evidence="1">
    <location>
        <position position="1"/>
    </location>
</feature>
<name>X1MHT1_9ZZZZ</name>
<sequence>FTSYQDINDEEKYRKHLEIELKYSNQNSFAGFGGHIAIVGKKN</sequence>
<proteinExistence type="predicted"/>
<organism evidence="1">
    <name type="scientific">marine sediment metagenome</name>
    <dbReference type="NCBI Taxonomy" id="412755"/>
    <lineage>
        <taxon>unclassified sequences</taxon>
        <taxon>metagenomes</taxon>
        <taxon>ecological metagenomes</taxon>
    </lineage>
</organism>
<reference evidence="1" key="1">
    <citation type="journal article" date="2014" name="Front. Microbiol.">
        <title>High frequency of phylogenetically diverse reductive dehalogenase-homologous genes in deep subseafloor sedimentary metagenomes.</title>
        <authorList>
            <person name="Kawai M."/>
            <person name="Futagami T."/>
            <person name="Toyoda A."/>
            <person name="Takaki Y."/>
            <person name="Nishi S."/>
            <person name="Hori S."/>
            <person name="Arai W."/>
            <person name="Tsubouchi T."/>
            <person name="Morono Y."/>
            <person name="Uchiyama I."/>
            <person name="Ito T."/>
            <person name="Fujiyama A."/>
            <person name="Inagaki F."/>
            <person name="Takami H."/>
        </authorList>
    </citation>
    <scope>NUCLEOTIDE SEQUENCE</scope>
    <source>
        <strain evidence="1">Expedition CK06-06</strain>
    </source>
</reference>
<accession>X1MHT1</accession>
<dbReference type="AlphaFoldDB" id="X1MHT1"/>
<gene>
    <name evidence="1" type="ORF">S06H3_11723</name>
</gene>
<evidence type="ECO:0000313" key="1">
    <source>
        <dbReference type="EMBL" id="GAI17616.1"/>
    </source>
</evidence>
<dbReference type="EMBL" id="BARV01005775">
    <property type="protein sequence ID" value="GAI17616.1"/>
    <property type="molecule type" value="Genomic_DNA"/>
</dbReference>
<comment type="caution">
    <text evidence="1">The sequence shown here is derived from an EMBL/GenBank/DDBJ whole genome shotgun (WGS) entry which is preliminary data.</text>
</comment>
<protein>
    <submittedName>
        <fullName evidence="1">Uncharacterized protein</fullName>
    </submittedName>
</protein>